<proteinExistence type="predicted"/>
<protein>
    <submittedName>
        <fullName evidence="2">Uncharacterized protein</fullName>
    </submittedName>
</protein>
<gene>
    <name evidence="2" type="ORF">M407DRAFT_243861</name>
</gene>
<dbReference type="EMBL" id="KN823030">
    <property type="protein sequence ID" value="KIO26054.1"/>
    <property type="molecule type" value="Genomic_DNA"/>
</dbReference>
<evidence type="ECO:0000313" key="2">
    <source>
        <dbReference type="EMBL" id="KIO26054.1"/>
    </source>
</evidence>
<evidence type="ECO:0000256" key="1">
    <source>
        <dbReference type="SAM" id="MobiDB-lite"/>
    </source>
</evidence>
<dbReference type="HOGENOM" id="CLU_2270308_0_0_1"/>
<evidence type="ECO:0000313" key="3">
    <source>
        <dbReference type="Proteomes" id="UP000054248"/>
    </source>
</evidence>
<organism evidence="2 3">
    <name type="scientific">Tulasnella calospora MUT 4182</name>
    <dbReference type="NCBI Taxonomy" id="1051891"/>
    <lineage>
        <taxon>Eukaryota</taxon>
        <taxon>Fungi</taxon>
        <taxon>Dikarya</taxon>
        <taxon>Basidiomycota</taxon>
        <taxon>Agaricomycotina</taxon>
        <taxon>Agaricomycetes</taxon>
        <taxon>Cantharellales</taxon>
        <taxon>Tulasnellaceae</taxon>
        <taxon>Tulasnella</taxon>
    </lineage>
</organism>
<feature type="region of interest" description="Disordered" evidence="1">
    <location>
        <begin position="82"/>
        <end position="103"/>
    </location>
</feature>
<name>A0A0C3QJ10_9AGAM</name>
<feature type="non-terminal residue" evidence="2">
    <location>
        <position position="103"/>
    </location>
</feature>
<sequence length="103" mass="11366">MLDPSKRPIRPTDALVVFPSTAGISQASQRKAKLLVGKDIETYFELQTRDGAGENGTSVPRAYAYKMVWERRGSQSQTFANVLGKAEGGRRGSRVDMMDLTED</sequence>
<dbReference type="AlphaFoldDB" id="A0A0C3QJ10"/>
<keyword evidence="3" id="KW-1185">Reference proteome</keyword>
<accession>A0A0C3QJ10</accession>
<dbReference type="Proteomes" id="UP000054248">
    <property type="component" value="Unassembled WGS sequence"/>
</dbReference>
<reference evidence="3" key="2">
    <citation type="submission" date="2015-01" db="EMBL/GenBank/DDBJ databases">
        <title>Evolutionary Origins and Diversification of the Mycorrhizal Mutualists.</title>
        <authorList>
            <consortium name="DOE Joint Genome Institute"/>
            <consortium name="Mycorrhizal Genomics Consortium"/>
            <person name="Kohler A."/>
            <person name="Kuo A."/>
            <person name="Nagy L.G."/>
            <person name="Floudas D."/>
            <person name="Copeland A."/>
            <person name="Barry K.W."/>
            <person name="Cichocki N."/>
            <person name="Veneault-Fourrey C."/>
            <person name="LaButti K."/>
            <person name="Lindquist E.A."/>
            <person name="Lipzen A."/>
            <person name="Lundell T."/>
            <person name="Morin E."/>
            <person name="Murat C."/>
            <person name="Riley R."/>
            <person name="Ohm R."/>
            <person name="Sun H."/>
            <person name="Tunlid A."/>
            <person name="Henrissat B."/>
            <person name="Grigoriev I.V."/>
            <person name="Hibbett D.S."/>
            <person name="Martin F."/>
        </authorList>
    </citation>
    <scope>NUCLEOTIDE SEQUENCE [LARGE SCALE GENOMIC DNA]</scope>
    <source>
        <strain evidence="3">MUT 4182</strain>
    </source>
</reference>
<feature type="compositionally biased region" description="Basic and acidic residues" evidence="1">
    <location>
        <begin position="87"/>
        <end position="97"/>
    </location>
</feature>
<reference evidence="2 3" key="1">
    <citation type="submission" date="2014-04" db="EMBL/GenBank/DDBJ databases">
        <authorList>
            <consortium name="DOE Joint Genome Institute"/>
            <person name="Kuo A."/>
            <person name="Girlanda M."/>
            <person name="Perotto S."/>
            <person name="Kohler A."/>
            <person name="Nagy L.G."/>
            <person name="Floudas D."/>
            <person name="Copeland A."/>
            <person name="Barry K.W."/>
            <person name="Cichocki N."/>
            <person name="Veneault-Fourrey C."/>
            <person name="LaButti K."/>
            <person name="Lindquist E.A."/>
            <person name="Lipzen A."/>
            <person name="Lundell T."/>
            <person name="Morin E."/>
            <person name="Murat C."/>
            <person name="Sun H."/>
            <person name="Tunlid A."/>
            <person name="Henrissat B."/>
            <person name="Grigoriev I.V."/>
            <person name="Hibbett D.S."/>
            <person name="Martin F."/>
            <person name="Nordberg H.P."/>
            <person name="Cantor M.N."/>
            <person name="Hua S.X."/>
        </authorList>
    </citation>
    <scope>NUCLEOTIDE SEQUENCE [LARGE SCALE GENOMIC DNA]</scope>
    <source>
        <strain evidence="2 3">MUT 4182</strain>
    </source>
</reference>
<dbReference type="OrthoDB" id="3148369at2759"/>